<organism evidence="1 2">
    <name type="scientific">Tunturiibacter lichenicola</name>
    <dbReference type="NCBI Taxonomy" id="2051959"/>
    <lineage>
        <taxon>Bacteria</taxon>
        <taxon>Pseudomonadati</taxon>
        <taxon>Acidobacteriota</taxon>
        <taxon>Terriglobia</taxon>
        <taxon>Terriglobales</taxon>
        <taxon>Acidobacteriaceae</taxon>
        <taxon>Tunturiibacter</taxon>
    </lineage>
</organism>
<dbReference type="EMBL" id="JACCCV010000001">
    <property type="protein sequence ID" value="NYF49777.1"/>
    <property type="molecule type" value="Genomic_DNA"/>
</dbReference>
<evidence type="ECO:0000313" key="1">
    <source>
        <dbReference type="EMBL" id="NYF49777.1"/>
    </source>
</evidence>
<name>A0A7Y9NIC3_9BACT</name>
<sequence length="326" mass="37857">MSLALGVHGDPDAPFKYEYFLQLPDSTYLSIVRSWLNLEVRRFGGKITSQEVLKMFTHNFALHEKGLKESFESLEKYRLVINPHYWHRRMMTYFEGELRKIKVKDIDVPQSIVVKKGDSDKHAKDIDRYMKQMEHQNCIATALVMECAYTAESYLNMLIAVLRNKTLLENKVILQEALRETWKDKLLRLPLHCREIAKTPRETDQQVRDIESVFRLRNKIAHSYPDPEDLCSAEIWFDDRIPLLPRTESYIPYQCGVDSILPRRQEALACPPKVIAFIVYLQSLLNEKVREEITFFSESNPVGFSDKTGNFGIPFGKSLTMAVFGG</sequence>
<dbReference type="AlphaFoldDB" id="A0A7Y9NIC3"/>
<reference evidence="1 2" key="1">
    <citation type="submission" date="2020-07" db="EMBL/GenBank/DDBJ databases">
        <title>Genomic Encyclopedia of Type Strains, Phase IV (KMG-V): Genome sequencing to study the core and pangenomes of soil and plant-associated prokaryotes.</title>
        <authorList>
            <person name="Whitman W."/>
        </authorList>
    </citation>
    <scope>NUCLEOTIDE SEQUENCE [LARGE SCALE GENOMIC DNA]</scope>
    <source>
        <strain evidence="1 2">M8UP30</strain>
    </source>
</reference>
<accession>A0A7Y9NIC3</accession>
<evidence type="ECO:0000313" key="2">
    <source>
        <dbReference type="Proteomes" id="UP000534186"/>
    </source>
</evidence>
<proteinExistence type="predicted"/>
<protein>
    <submittedName>
        <fullName evidence="1">Putative phosphatase</fullName>
    </submittedName>
</protein>
<comment type="caution">
    <text evidence="1">The sequence shown here is derived from an EMBL/GenBank/DDBJ whole genome shotgun (WGS) entry which is preliminary data.</text>
</comment>
<dbReference type="Proteomes" id="UP000534186">
    <property type="component" value="Unassembled WGS sequence"/>
</dbReference>
<gene>
    <name evidence="1" type="ORF">HDF12_000142</name>
</gene>